<dbReference type="OrthoDB" id="9807426at2"/>
<dbReference type="RefSeq" id="WP_147083254.1">
    <property type="nucleotide sequence ID" value="NZ_VOQR01000001.1"/>
</dbReference>
<evidence type="ECO:0000259" key="1">
    <source>
        <dbReference type="PROSITE" id="PS51186"/>
    </source>
</evidence>
<comment type="caution">
    <text evidence="2">The sequence shown here is derived from an EMBL/GenBank/DDBJ whole genome shotgun (WGS) entry which is preliminary data.</text>
</comment>
<gene>
    <name evidence="2" type="ORF">FSB78_14195</name>
</gene>
<dbReference type="Pfam" id="PF00583">
    <property type="entry name" value="Acetyltransf_1"/>
    <property type="match status" value="1"/>
</dbReference>
<organism evidence="2 3">
    <name type="scientific">Sphingomonas ginsenosidivorax</name>
    <dbReference type="NCBI Taxonomy" id="862135"/>
    <lineage>
        <taxon>Bacteria</taxon>
        <taxon>Pseudomonadati</taxon>
        <taxon>Pseudomonadota</taxon>
        <taxon>Alphaproteobacteria</taxon>
        <taxon>Sphingomonadales</taxon>
        <taxon>Sphingomonadaceae</taxon>
        <taxon>Sphingomonas</taxon>
    </lineage>
</organism>
<protein>
    <submittedName>
        <fullName evidence="2">GNAT family N-acetyltransferase</fullName>
    </submittedName>
</protein>
<dbReference type="Gene3D" id="3.40.630.30">
    <property type="match status" value="1"/>
</dbReference>
<evidence type="ECO:0000313" key="3">
    <source>
        <dbReference type="Proteomes" id="UP000321250"/>
    </source>
</evidence>
<proteinExistence type="predicted"/>
<name>A0A5C6UGU3_9SPHN</name>
<dbReference type="GO" id="GO:0016747">
    <property type="term" value="F:acyltransferase activity, transferring groups other than amino-acyl groups"/>
    <property type="evidence" value="ECO:0007669"/>
    <property type="project" value="InterPro"/>
</dbReference>
<feature type="domain" description="N-acetyltransferase" evidence="1">
    <location>
        <begin position="16"/>
        <end position="170"/>
    </location>
</feature>
<dbReference type="PROSITE" id="PS51186">
    <property type="entry name" value="GNAT"/>
    <property type="match status" value="1"/>
</dbReference>
<dbReference type="SUPFAM" id="SSF55729">
    <property type="entry name" value="Acyl-CoA N-acyltransferases (Nat)"/>
    <property type="match status" value="1"/>
</dbReference>
<dbReference type="InterPro" id="IPR016181">
    <property type="entry name" value="Acyl_CoA_acyltransferase"/>
</dbReference>
<dbReference type="EMBL" id="VOQR01000001">
    <property type="protein sequence ID" value="TXC71977.1"/>
    <property type="molecule type" value="Genomic_DNA"/>
</dbReference>
<dbReference type="InterPro" id="IPR000182">
    <property type="entry name" value="GNAT_dom"/>
</dbReference>
<dbReference type="CDD" id="cd04301">
    <property type="entry name" value="NAT_SF"/>
    <property type="match status" value="1"/>
</dbReference>
<evidence type="ECO:0000313" key="2">
    <source>
        <dbReference type="EMBL" id="TXC71977.1"/>
    </source>
</evidence>
<keyword evidence="2" id="KW-0808">Transferase</keyword>
<dbReference type="Proteomes" id="UP000321250">
    <property type="component" value="Unassembled WGS sequence"/>
</dbReference>
<reference evidence="2 3" key="1">
    <citation type="journal article" date="2013" name="Antonie Van Leeuwenhoek">
        <title>Sphingomonas ginsenosidivorax sp. nov., with the ability to transform ginsenosides.</title>
        <authorList>
            <person name="Jin X.F."/>
            <person name="Kim J.K."/>
            <person name="Liu Q.M."/>
            <person name="Kang M.S."/>
            <person name="He D."/>
            <person name="Jin F.X."/>
            <person name="Kim S.C."/>
            <person name="Im W.T."/>
        </authorList>
    </citation>
    <scope>NUCLEOTIDE SEQUENCE [LARGE SCALE GENOMIC DNA]</scope>
    <source>
        <strain evidence="2 3">KHI67</strain>
    </source>
</reference>
<keyword evidence="3" id="KW-1185">Reference proteome</keyword>
<accession>A0A5C6UGU3</accession>
<sequence>MDDWNRHLTTRTGFRIHVRPAQPADTATVAEFFTHVTREDLRFRFLTGLNVVGESQITALTHVDHRQTEDFLAFTADGATMVGTAMLACDAAMARGEVAIALHKDFKNKGLGWTLLDHIARYAAAKGIRTLQSIESRENHGALAVERDMGFTVSTDPDDPSNVIVTRTLTPASGSDPAIPDWA</sequence>
<dbReference type="AlphaFoldDB" id="A0A5C6UGU3"/>